<dbReference type="Proteomes" id="UP000663827">
    <property type="component" value="Unassembled WGS sequence"/>
</dbReference>
<dbReference type="SUPFAM" id="SSF48371">
    <property type="entry name" value="ARM repeat"/>
    <property type="match status" value="1"/>
</dbReference>
<feature type="compositionally biased region" description="Low complexity" evidence="1">
    <location>
        <begin position="398"/>
        <end position="410"/>
    </location>
</feature>
<evidence type="ECO:0000256" key="1">
    <source>
        <dbReference type="SAM" id="MobiDB-lite"/>
    </source>
</evidence>
<evidence type="ECO:0000313" key="2">
    <source>
        <dbReference type="EMBL" id="CAE7149112.1"/>
    </source>
</evidence>
<comment type="caution">
    <text evidence="2">The sequence shown here is derived from an EMBL/GenBank/DDBJ whole genome shotgun (WGS) entry which is preliminary data.</text>
</comment>
<dbReference type="Gene3D" id="1.25.40.180">
    <property type="match status" value="2"/>
</dbReference>
<dbReference type="InterPro" id="IPR016024">
    <property type="entry name" value="ARM-type_fold"/>
</dbReference>
<evidence type="ECO:0008006" key="4">
    <source>
        <dbReference type="Google" id="ProtNLM"/>
    </source>
</evidence>
<dbReference type="AlphaFoldDB" id="A0A8H3E5U5"/>
<feature type="region of interest" description="Disordered" evidence="1">
    <location>
        <begin position="394"/>
        <end position="460"/>
    </location>
</feature>
<feature type="compositionally biased region" description="Polar residues" evidence="1">
    <location>
        <begin position="422"/>
        <end position="431"/>
    </location>
</feature>
<feature type="non-terminal residue" evidence="2">
    <location>
        <position position="1"/>
    </location>
</feature>
<sequence>MNRSNTKRNTTSLKLIEWLLDQLQSEGEFDTIIRQLETLVLPQQGKSTSTLYAHISHRIFEQYLVNPDDLSAKLYARLCHSLFLASIKPIHNSGGFNQTIGVHDYLFALCVRSQPLEYTADRPETTNIGVRSDSIRDAGAGLRENIATIIDIKTITSLVSSLFGYGLISVAQVYQFISQLIAPSPTSPMERALPGICTLLEAHGLFLNATPWEGEMRRLLEWAKAEIIIALGGSWGRELLAEHREKTFPSPTSSSEEVLNENNYGRHIPVHEPIATPFHHPTETLGSTEFESIETLNKLGVITPPIANNPTIQLPVEAIQTPEKNAETVTPPVATPIAATTQATMASTTASTVHAASDRHRAGLLDTGIAPPLQRQVSIGLGLGGVGRLANRGGFPMRSSRSPSASGDGSIPLVGGAASRLTPMSRSASQGSIGGEGPRETTLTHSQRRRNPGDNVRASGSQTLAQMGNFEPLMPLEQSENRWAQQVEERQLVDQKVKALLNEFTMEKFDSISDQIIEWANKSE</sequence>
<name>A0A8H3E5U5_9AGAM</name>
<protein>
    <recommendedName>
        <fullName evidence="4">MIF4G domain-containing protein</fullName>
    </recommendedName>
</protein>
<reference evidence="2" key="1">
    <citation type="submission" date="2021-01" db="EMBL/GenBank/DDBJ databases">
        <authorList>
            <person name="Kaushik A."/>
        </authorList>
    </citation>
    <scope>NUCLEOTIDE SEQUENCE</scope>
    <source>
        <strain evidence="2">AG5</strain>
    </source>
</reference>
<evidence type="ECO:0000313" key="3">
    <source>
        <dbReference type="Proteomes" id="UP000663827"/>
    </source>
</evidence>
<gene>
    <name evidence="2" type="ORF">RDB_LOCUS86619</name>
</gene>
<accession>A0A8H3E5U5</accession>
<organism evidence="2 3">
    <name type="scientific">Rhizoctonia solani</name>
    <dbReference type="NCBI Taxonomy" id="456999"/>
    <lineage>
        <taxon>Eukaryota</taxon>
        <taxon>Fungi</taxon>
        <taxon>Dikarya</taxon>
        <taxon>Basidiomycota</taxon>
        <taxon>Agaricomycotina</taxon>
        <taxon>Agaricomycetes</taxon>
        <taxon>Cantharellales</taxon>
        <taxon>Ceratobasidiaceae</taxon>
        <taxon>Rhizoctonia</taxon>
    </lineage>
</organism>
<dbReference type="EMBL" id="CAJNJQ010001772">
    <property type="protein sequence ID" value="CAE7149112.1"/>
    <property type="molecule type" value="Genomic_DNA"/>
</dbReference>
<proteinExistence type="predicted"/>